<sequence>MSHVESGKLYDHNSEEYAPQVHRHSASVKDQLATWHANRGDKSFVRAMIPSIRGTFPGEEPTTKNPIKLVRMVSPFAWLMFFSGWFCWTMDGFDFFAVSLTLDSLAEQFEVKPAKITTAITLTLLFRSLGAVIFGILSDRYGRKWPLVVVMILIMAFELGSGFCNTYKQFLAVRSLFGIVMGGVWGAAAATALENVPADARGLLSGMLQQGYAVGYLLAAVINLTIVQYSQYHWRSLYFFGAGFSLLAAIIRALLPESRQFIIAREEAKASGLTAKETTKNFLRELGNMFRTNWLRWIWAVCLMTFFNFFSHGSQDLYPTYLKTTKHLSAKLASKATIIANCGAVAGGTIAGYASQYTGRRFAILVCACWTAAFLPLWILPKSFGGLAAGGFFVQAGVQGAWGVVPIYLGEVSPPAFRALFAGLSYQLGNMASSGAAQIEADAGASLKLAGTNIPDYAAITGILLGAVIAWGIICVICGPEADGSHFEQAKVAYQRGGGEADPTEMFDHDKPEEHHIEKAQAVEHQELR</sequence>
<evidence type="ECO:0000256" key="4">
    <source>
        <dbReference type="ARBA" id="ARBA00023136"/>
    </source>
</evidence>
<dbReference type="PANTHER" id="PTHR23508">
    <property type="entry name" value="CARBOXYLIC ACID TRANSPORTER PROTEIN HOMOLOG"/>
    <property type="match status" value="1"/>
</dbReference>
<keyword evidence="3 5" id="KW-1133">Transmembrane helix</keyword>
<dbReference type="InterPro" id="IPR036259">
    <property type="entry name" value="MFS_trans_sf"/>
</dbReference>
<accession>A0A1B9IT56</accession>
<keyword evidence="4 5" id="KW-0472">Membrane</keyword>
<feature type="domain" description="Major facilitator superfamily (MFS) profile" evidence="6">
    <location>
        <begin position="80"/>
        <end position="483"/>
    </location>
</feature>
<feature type="transmembrane region" description="Helical" evidence="5">
    <location>
        <begin position="145"/>
        <end position="163"/>
    </location>
</feature>
<dbReference type="PROSITE" id="PS50850">
    <property type="entry name" value="MFS"/>
    <property type="match status" value="1"/>
</dbReference>
<evidence type="ECO:0000313" key="7">
    <source>
        <dbReference type="EMBL" id="OCF58719.1"/>
    </source>
</evidence>
<dbReference type="Pfam" id="PF00083">
    <property type="entry name" value="Sugar_tr"/>
    <property type="match status" value="1"/>
</dbReference>
<feature type="transmembrane region" description="Helical" evidence="5">
    <location>
        <begin position="294"/>
        <end position="312"/>
    </location>
</feature>
<evidence type="ECO:0000256" key="3">
    <source>
        <dbReference type="ARBA" id="ARBA00022989"/>
    </source>
</evidence>
<dbReference type="InterPro" id="IPR020846">
    <property type="entry name" value="MFS_dom"/>
</dbReference>
<protein>
    <submittedName>
        <fullName evidence="7">MFS transporter, SHS family, lactate transporter</fullName>
    </submittedName>
</protein>
<evidence type="ECO:0000259" key="6">
    <source>
        <dbReference type="PROSITE" id="PS50850"/>
    </source>
</evidence>
<evidence type="ECO:0000256" key="5">
    <source>
        <dbReference type="SAM" id="Phobius"/>
    </source>
</evidence>
<evidence type="ECO:0000313" key="8">
    <source>
        <dbReference type="Proteomes" id="UP000092583"/>
    </source>
</evidence>
<organism evidence="7 8">
    <name type="scientific">Kwoniella mangroviensis CBS 10435</name>
    <dbReference type="NCBI Taxonomy" id="1331196"/>
    <lineage>
        <taxon>Eukaryota</taxon>
        <taxon>Fungi</taxon>
        <taxon>Dikarya</taxon>
        <taxon>Basidiomycota</taxon>
        <taxon>Agaricomycotina</taxon>
        <taxon>Tremellomycetes</taxon>
        <taxon>Tremellales</taxon>
        <taxon>Cryptococcaceae</taxon>
        <taxon>Kwoniella</taxon>
    </lineage>
</organism>
<dbReference type="SUPFAM" id="SSF103473">
    <property type="entry name" value="MFS general substrate transporter"/>
    <property type="match status" value="1"/>
</dbReference>
<name>A0A1B9IT56_9TREE</name>
<feature type="transmembrane region" description="Helical" evidence="5">
    <location>
        <begin position="237"/>
        <end position="255"/>
    </location>
</feature>
<dbReference type="GO" id="GO:0035879">
    <property type="term" value="P:plasma membrane lactate transport"/>
    <property type="evidence" value="ECO:0007669"/>
    <property type="project" value="TreeGrafter"/>
</dbReference>
<dbReference type="GO" id="GO:0015355">
    <property type="term" value="F:secondary active monocarboxylate transmembrane transporter activity"/>
    <property type="evidence" value="ECO:0007669"/>
    <property type="project" value="TreeGrafter"/>
</dbReference>
<dbReference type="Proteomes" id="UP000092583">
    <property type="component" value="Unassembled WGS sequence"/>
</dbReference>
<dbReference type="EMBL" id="KI669461">
    <property type="protein sequence ID" value="OCF58719.1"/>
    <property type="molecule type" value="Genomic_DNA"/>
</dbReference>
<evidence type="ECO:0000256" key="1">
    <source>
        <dbReference type="ARBA" id="ARBA00004141"/>
    </source>
</evidence>
<proteinExistence type="predicted"/>
<dbReference type="AlphaFoldDB" id="A0A1B9IT56"/>
<dbReference type="OrthoDB" id="5296287at2759"/>
<dbReference type="FunFam" id="1.20.1250.20:FF:000340">
    <property type="entry name" value="MFS transporter, SHS family, lactate transporter"/>
    <property type="match status" value="1"/>
</dbReference>
<feature type="transmembrane region" description="Helical" evidence="5">
    <location>
        <begin position="116"/>
        <end position="138"/>
    </location>
</feature>
<feature type="transmembrane region" description="Helical" evidence="5">
    <location>
        <begin position="175"/>
        <end position="193"/>
    </location>
</feature>
<reference evidence="7 8" key="1">
    <citation type="submission" date="2013-07" db="EMBL/GenBank/DDBJ databases">
        <title>The Genome Sequence of Kwoniella mangroviensis CBS10435.</title>
        <authorList>
            <consortium name="The Broad Institute Genome Sequencing Platform"/>
            <person name="Cuomo C."/>
            <person name="Litvintseva A."/>
            <person name="Chen Y."/>
            <person name="Heitman J."/>
            <person name="Sun S."/>
            <person name="Springer D."/>
            <person name="Dromer F."/>
            <person name="Young S.K."/>
            <person name="Zeng Q."/>
            <person name="Gargeya S."/>
            <person name="Fitzgerald M."/>
            <person name="Abouelleil A."/>
            <person name="Alvarado L."/>
            <person name="Berlin A.M."/>
            <person name="Chapman S.B."/>
            <person name="Dewar J."/>
            <person name="Goldberg J."/>
            <person name="Griggs A."/>
            <person name="Gujja S."/>
            <person name="Hansen M."/>
            <person name="Howarth C."/>
            <person name="Imamovic A."/>
            <person name="Larimer J."/>
            <person name="McCowan C."/>
            <person name="Murphy C."/>
            <person name="Pearson M."/>
            <person name="Priest M."/>
            <person name="Roberts A."/>
            <person name="Saif S."/>
            <person name="Shea T."/>
            <person name="Sykes S."/>
            <person name="Wortman J."/>
            <person name="Nusbaum C."/>
            <person name="Birren B."/>
        </authorList>
    </citation>
    <scope>NUCLEOTIDE SEQUENCE [LARGE SCALE GENOMIC DNA]</scope>
    <source>
        <strain evidence="7 8">CBS 10435</strain>
    </source>
</reference>
<comment type="subcellular location">
    <subcellularLocation>
        <location evidence="1">Membrane</location>
        <topology evidence="1">Multi-pass membrane protein</topology>
    </subcellularLocation>
</comment>
<dbReference type="STRING" id="1331196.A0A1B9IT56"/>
<dbReference type="Gene3D" id="1.20.1250.20">
    <property type="entry name" value="MFS general substrate transporter like domains"/>
    <property type="match status" value="2"/>
</dbReference>
<keyword evidence="2 5" id="KW-0812">Transmembrane</keyword>
<feature type="transmembrane region" description="Helical" evidence="5">
    <location>
        <begin position="332"/>
        <end position="355"/>
    </location>
</feature>
<feature type="transmembrane region" description="Helical" evidence="5">
    <location>
        <begin position="76"/>
        <end position="96"/>
    </location>
</feature>
<reference evidence="8" key="2">
    <citation type="submission" date="2013-12" db="EMBL/GenBank/DDBJ databases">
        <title>Evolution of pathogenesis and genome organization in the Tremellales.</title>
        <authorList>
            <person name="Cuomo C."/>
            <person name="Litvintseva A."/>
            <person name="Heitman J."/>
            <person name="Chen Y."/>
            <person name="Sun S."/>
            <person name="Springer D."/>
            <person name="Dromer F."/>
            <person name="Young S."/>
            <person name="Zeng Q."/>
            <person name="Chapman S."/>
            <person name="Gujja S."/>
            <person name="Saif S."/>
            <person name="Birren B."/>
        </authorList>
    </citation>
    <scope>NUCLEOTIDE SEQUENCE [LARGE SCALE GENOMIC DNA]</scope>
    <source>
        <strain evidence="8">CBS 10435</strain>
    </source>
</reference>
<dbReference type="CDD" id="cd17316">
    <property type="entry name" value="MFS_SV2_like"/>
    <property type="match status" value="1"/>
</dbReference>
<gene>
    <name evidence="7" type="ORF">L486_03209</name>
</gene>
<dbReference type="InterPro" id="IPR005828">
    <property type="entry name" value="MFS_sugar_transport-like"/>
</dbReference>
<feature type="transmembrane region" description="Helical" evidence="5">
    <location>
        <begin position="457"/>
        <end position="479"/>
    </location>
</feature>
<dbReference type="PANTHER" id="PTHR23508:SF10">
    <property type="entry name" value="CARBOXYLIC ACID TRANSPORTER PROTEIN HOMOLOG"/>
    <property type="match status" value="1"/>
</dbReference>
<feature type="transmembrane region" description="Helical" evidence="5">
    <location>
        <begin position="362"/>
        <end position="380"/>
    </location>
</feature>
<keyword evidence="8" id="KW-1185">Reference proteome</keyword>
<evidence type="ECO:0000256" key="2">
    <source>
        <dbReference type="ARBA" id="ARBA00022692"/>
    </source>
</evidence>
<dbReference type="GO" id="GO:0005886">
    <property type="term" value="C:plasma membrane"/>
    <property type="evidence" value="ECO:0007669"/>
    <property type="project" value="TreeGrafter"/>
</dbReference>